<name>A0A162Q0M5_9CRUS</name>
<evidence type="ECO:0000313" key="3">
    <source>
        <dbReference type="Proteomes" id="UP000076858"/>
    </source>
</evidence>
<accession>A0A162Q0M5</accession>
<evidence type="ECO:0000313" key="2">
    <source>
        <dbReference type="EMBL" id="KZS19298.1"/>
    </source>
</evidence>
<protein>
    <submittedName>
        <fullName evidence="2">Uncharacterized protein</fullName>
    </submittedName>
</protein>
<sequence length="91" mass="10529">MHVTTIQGEKTGSIDKKKVRSCKAPNNDKKFGKKQKNYDSEIKDIELLGQPHLTRVVLVLKKKNSRFDIELKPSLVWERSHGVLDKRMSVR</sequence>
<proteinExistence type="predicted"/>
<dbReference type="Proteomes" id="UP000076858">
    <property type="component" value="Unassembled WGS sequence"/>
</dbReference>
<feature type="compositionally biased region" description="Basic and acidic residues" evidence="1">
    <location>
        <begin position="26"/>
        <end position="35"/>
    </location>
</feature>
<organism evidence="2 3">
    <name type="scientific">Daphnia magna</name>
    <dbReference type="NCBI Taxonomy" id="35525"/>
    <lineage>
        <taxon>Eukaryota</taxon>
        <taxon>Metazoa</taxon>
        <taxon>Ecdysozoa</taxon>
        <taxon>Arthropoda</taxon>
        <taxon>Crustacea</taxon>
        <taxon>Branchiopoda</taxon>
        <taxon>Diplostraca</taxon>
        <taxon>Cladocera</taxon>
        <taxon>Anomopoda</taxon>
        <taxon>Daphniidae</taxon>
        <taxon>Daphnia</taxon>
    </lineage>
</organism>
<evidence type="ECO:0000256" key="1">
    <source>
        <dbReference type="SAM" id="MobiDB-lite"/>
    </source>
</evidence>
<comment type="caution">
    <text evidence="2">The sequence shown here is derived from an EMBL/GenBank/DDBJ whole genome shotgun (WGS) entry which is preliminary data.</text>
</comment>
<feature type="region of interest" description="Disordered" evidence="1">
    <location>
        <begin position="1"/>
        <end position="35"/>
    </location>
</feature>
<keyword evidence="3" id="KW-1185">Reference proteome</keyword>
<reference evidence="2 3" key="1">
    <citation type="submission" date="2016-03" db="EMBL/GenBank/DDBJ databases">
        <title>EvidentialGene: Evidence-directed Construction of Genes on Genomes.</title>
        <authorList>
            <person name="Gilbert D.G."/>
            <person name="Choi J.-H."/>
            <person name="Mockaitis K."/>
            <person name="Colbourne J."/>
            <person name="Pfrender M."/>
        </authorList>
    </citation>
    <scope>NUCLEOTIDE SEQUENCE [LARGE SCALE GENOMIC DNA]</scope>
    <source>
        <strain evidence="2 3">Xinb3</strain>
        <tissue evidence="2">Complete organism</tissue>
    </source>
</reference>
<feature type="compositionally biased region" description="Polar residues" evidence="1">
    <location>
        <begin position="1"/>
        <end position="10"/>
    </location>
</feature>
<dbReference type="AlphaFoldDB" id="A0A162Q0M5"/>
<gene>
    <name evidence="2" type="ORF">APZ42_014189</name>
</gene>
<dbReference type="EMBL" id="LRGB01000389">
    <property type="protein sequence ID" value="KZS19298.1"/>
    <property type="molecule type" value="Genomic_DNA"/>
</dbReference>